<evidence type="ECO:0000256" key="1">
    <source>
        <dbReference type="SAM" id="Phobius"/>
    </source>
</evidence>
<dbReference type="Proteomes" id="UP000182360">
    <property type="component" value="Unassembled WGS sequence"/>
</dbReference>
<dbReference type="RefSeq" id="WP_074640043.1">
    <property type="nucleotide sequence ID" value="NZ_FOFU01000001.1"/>
</dbReference>
<feature type="transmembrane region" description="Helical" evidence="1">
    <location>
        <begin position="140"/>
        <end position="157"/>
    </location>
</feature>
<dbReference type="EMBL" id="FOFU01000001">
    <property type="protein sequence ID" value="SEP71151.1"/>
    <property type="molecule type" value="Genomic_DNA"/>
</dbReference>
<sequence length="317" mass="36562">MEKEIKNESEKTFFTNIGDFIKKVGEYSDGLKVLWSAIVIVSVFLVFYYEDEYLKFFGISLTSIDFDWKYIVYKAVTNIIIYSALFFVYIFSEYLFIWADCIKETLKNGLAAYFLLFIVSYLVVFLLYSCEIKETSKTAVLMALILLILDFLAASISKGVKIKPSSEKKINKNVIQYLSLILCLIGVLLILHIIKDAANDNASKIKQFKILQDEPDRIVLHETKEKYITCPYEIKSIKKTETITIEEDLDNNSSNVIDTKTNITKQETLILYTSEQETINKDNRKTKLIAIGKKDTLTIEKEKDFKETNSSQLEDSE</sequence>
<accession>A0A1H9A3R1</accession>
<keyword evidence="3" id="KW-1185">Reference proteome</keyword>
<protein>
    <submittedName>
        <fullName evidence="2">Uncharacterized protein</fullName>
    </submittedName>
</protein>
<keyword evidence="1" id="KW-0472">Membrane</keyword>
<gene>
    <name evidence="2" type="ORF">SAMN04487977_101190</name>
</gene>
<feature type="transmembrane region" description="Helical" evidence="1">
    <location>
        <begin position="177"/>
        <end position="194"/>
    </location>
</feature>
<feature type="transmembrane region" description="Helical" evidence="1">
    <location>
        <begin position="33"/>
        <end position="49"/>
    </location>
</feature>
<keyword evidence="1" id="KW-0812">Transmembrane</keyword>
<proteinExistence type="predicted"/>
<organism evidence="2 3">
    <name type="scientific">Treponema bryantii</name>
    <dbReference type="NCBI Taxonomy" id="163"/>
    <lineage>
        <taxon>Bacteria</taxon>
        <taxon>Pseudomonadati</taxon>
        <taxon>Spirochaetota</taxon>
        <taxon>Spirochaetia</taxon>
        <taxon>Spirochaetales</taxon>
        <taxon>Treponemataceae</taxon>
        <taxon>Treponema</taxon>
    </lineage>
</organism>
<feature type="transmembrane region" description="Helical" evidence="1">
    <location>
        <begin position="70"/>
        <end position="90"/>
    </location>
</feature>
<name>A0A1H9A3R1_9SPIR</name>
<keyword evidence="1" id="KW-1133">Transmembrane helix</keyword>
<dbReference type="AlphaFoldDB" id="A0A1H9A3R1"/>
<feature type="transmembrane region" description="Helical" evidence="1">
    <location>
        <begin position="110"/>
        <end position="128"/>
    </location>
</feature>
<reference evidence="2 3" key="1">
    <citation type="submission" date="2016-10" db="EMBL/GenBank/DDBJ databases">
        <authorList>
            <person name="de Groot N.N."/>
        </authorList>
    </citation>
    <scope>NUCLEOTIDE SEQUENCE [LARGE SCALE GENOMIC DNA]</scope>
    <source>
        <strain evidence="2 3">B25</strain>
    </source>
</reference>
<evidence type="ECO:0000313" key="2">
    <source>
        <dbReference type="EMBL" id="SEP71151.1"/>
    </source>
</evidence>
<evidence type="ECO:0000313" key="3">
    <source>
        <dbReference type="Proteomes" id="UP000182360"/>
    </source>
</evidence>